<evidence type="ECO:0000313" key="3">
    <source>
        <dbReference type="Proteomes" id="UP000249645"/>
    </source>
</evidence>
<dbReference type="Gene3D" id="3.30.530.20">
    <property type="match status" value="1"/>
</dbReference>
<feature type="non-terminal residue" evidence="2">
    <location>
        <position position="102"/>
    </location>
</feature>
<comment type="caution">
    <text evidence="2">The sequence shown here is derived from an EMBL/GenBank/DDBJ whole genome shotgun (WGS) entry which is preliminary data.</text>
</comment>
<feature type="transmembrane region" description="Helical" evidence="1">
    <location>
        <begin position="6"/>
        <end position="26"/>
    </location>
</feature>
<dbReference type="SUPFAM" id="SSF55961">
    <property type="entry name" value="Bet v1-like"/>
    <property type="match status" value="1"/>
</dbReference>
<dbReference type="InterPro" id="IPR023393">
    <property type="entry name" value="START-like_dom_sf"/>
</dbReference>
<name>A0A2W5H3W2_9SPHI</name>
<dbReference type="EMBL" id="QFOI01000071">
    <property type="protein sequence ID" value="PZP50342.1"/>
    <property type="molecule type" value="Genomic_DNA"/>
</dbReference>
<dbReference type="AlphaFoldDB" id="A0A2W5H3W2"/>
<sequence length="102" mass="11406">MKKIFKWIGILILLLIAIVLIGGLLVSKHYSFEKKIAINAPQDSVWQHINTLHGMLEWMPWSKLDPNIKVTFAGTDGTPGANYSWKGNDKVGEGQMKIISLS</sequence>
<evidence type="ECO:0000313" key="2">
    <source>
        <dbReference type="EMBL" id="PZP50342.1"/>
    </source>
</evidence>
<reference evidence="2 3" key="1">
    <citation type="submission" date="2017-11" db="EMBL/GenBank/DDBJ databases">
        <title>Infants hospitalized years apart are colonized by the same room-sourced microbial strains.</title>
        <authorList>
            <person name="Brooks B."/>
            <person name="Olm M.R."/>
            <person name="Firek B.A."/>
            <person name="Baker R."/>
            <person name="Thomas B.C."/>
            <person name="Morowitz M.J."/>
            <person name="Banfield J.F."/>
        </authorList>
    </citation>
    <scope>NUCLEOTIDE SEQUENCE [LARGE SCALE GENOMIC DNA]</scope>
    <source>
        <strain evidence="2">S2_009_000_R2_76</strain>
    </source>
</reference>
<gene>
    <name evidence="2" type="ORF">DI598_05735</name>
</gene>
<accession>A0A2W5H3W2</accession>
<dbReference type="Proteomes" id="UP000249645">
    <property type="component" value="Unassembled WGS sequence"/>
</dbReference>
<keyword evidence="1" id="KW-0472">Membrane</keyword>
<protein>
    <recommendedName>
        <fullName evidence="4">Polyketide cyclase</fullName>
    </recommendedName>
</protein>
<evidence type="ECO:0008006" key="4">
    <source>
        <dbReference type="Google" id="ProtNLM"/>
    </source>
</evidence>
<keyword evidence="1" id="KW-1133">Transmembrane helix</keyword>
<keyword evidence="1" id="KW-0812">Transmembrane</keyword>
<evidence type="ECO:0000256" key="1">
    <source>
        <dbReference type="SAM" id="Phobius"/>
    </source>
</evidence>
<proteinExistence type="predicted"/>
<organism evidence="2 3">
    <name type="scientific">Pseudopedobacter saltans</name>
    <dbReference type="NCBI Taxonomy" id="151895"/>
    <lineage>
        <taxon>Bacteria</taxon>
        <taxon>Pseudomonadati</taxon>
        <taxon>Bacteroidota</taxon>
        <taxon>Sphingobacteriia</taxon>
        <taxon>Sphingobacteriales</taxon>
        <taxon>Sphingobacteriaceae</taxon>
        <taxon>Pseudopedobacter</taxon>
    </lineage>
</organism>